<evidence type="ECO:0000313" key="1">
    <source>
        <dbReference type="EMBL" id="KAE9122994.1"/>
    </source>
</evidence>
<protein>
    <submittedName>
        <fullName evidence="1">Uncharacterized protein</fullName>
    </submittedName>
</protein>
<gene>
    <name evidence="1" type="ORF">PF010_g6554</name>
</gene>
<reference evidence="1 2" key="1">
    <citation type="submission" date="2018-09" db="EMBL/GenBank/DDBJ databases">
        <title>Genomic investigation of the strawberry pathogen Phytophthora fragariae indicates pathogenicity is determined by transcriptional variation in three key races.</title>
        <authorList>
            <person name="Adams T.M."/>
            <person name="Armitage A.D."/>
            <person name="Sobczyk M.K."/>
            <person name="Bates H.J."/>
            <person name="Dunwell J.M."/>
            <person name="Nellist C.F."/>
            <person name="Harrison R.J."/>
        </authorList>
    </citation>
    <scope>NUCLEOTIDE SEQUENCE [LARGE SCALE GENOMIC DNA]</scope>
    <source>
        <strain evidence="1 2">ONT-3</strain>
    </source>
</reference>
<proteinExistence type="predicted"/>
<organism evidence="1 2">
    <name type="scientific">Phytophthora fragariae</name>
    <dbReference type="NCBI Taxonomy" id="53985"/>
    <lineage>
        <taxon>Eukaryota</taxon>
        <taxon>Sar</taxon>
        <taxon>Stramenopiles</taxon>
        <taxon>Oomycota</taxon>
        <taxon>Peronosporomycetes</taxon>
        <taxon>Peronosporales</taxon>
        <taxon>Peronosporaceae</taxon>
        <taxon>Phytophthora</taxon>
    </lineage>
</organism>
<dbReference type="Proteomes" id="UP000488956">
    <property type="component" value="Unassembled WGS sequence"/>
</dbReference>
<dbReference type="AlphaFoldDB" id="A0A6G0LKX2"/>
<dbReference type="EMBL" id="QXFX01000264">
    <property type="protein sequence ID" value="KAE9122994.1"/>
    <property type="molecule type" value="Genomic_DNA"/>
</dbReference>
<evidence type="ECO:0000313" key="2">
    <source>
        <dbReference type="Proteomes" id="UP000488956"/>
    </source>
</evidence>
<comment type="caution">
    <text evidence="1">The sequence shown here is derived from an EMBL/GenBank/DDBJ whole genome shotgun (WGS) entry which is preliminary data.</text>
</comment>
<accession>A0A6G0LKX2</accession>
<sequence length="159" mass="17922">MLALNLNVQLATSTISSHLLGMAYTVKQTSIEPLTCNNLVNKTKRQKKHQQDGDYIVYIDEFSFDAYCKRGRGRAKKDKRATLIKEHLALDREAFCDRTSMVDADGVVLTIKERTTRFLEHAAHTSMKYITSTVVTQMELLVRDAANAAEAMEDMVYGA</sequence>
<name>A0A6G0LKX2_9STRA</name>